<dbReference type="GeneID" id="39987955"/>
<dbReference type="PROSITE" id="PS51269">
    <property type="entry name" value="COMM"/>
    <property type="match status" value="1"/>
</dbReference>
<keyword evidence="3" id="KW-1185">Reference proteome</keyword>
<proteinExistence type="predicted"/>
<feature type="domain" description="COMM" evidence="1">
    <location>
        <begin position="14"/>
        <end position="96"/>
    </location>
</feature>
<accession>A0A1X0NPH8</accession>
<dbReference type="EMBL" id="NBCO01000028">
    <property type="protein sequence ID" value="ORC86428.1"/>
    <property type="molecule type" value="Genomic_DNA"/>
</dbReference>
<evidence type="ECO:0000313" key="3">
    <source>
        <dbReference type="Proteomes" id="UP000192257"/>
    </source>
</evidence>
<dbReference type="RefSeq" id="XP_028880494.1">
    <property type="nucleotide sequence ID" value="XM_029028175.1"/>
</dbReference>
<evidence type="ECO:0000313" key="2">
    <source>
        <dbReference type="EMBL" id="ORC86428.1"/>
    </source>
</evidence>
<dbReference type="AlphaFoldDB" id="A0A1X0NPH8"/>
<dbReference type="Pfam" id="PF07258">
    <property type="entry name" value="COMM_domain"/>
    <property type="match status" value="1"/>
</dbReference>
<gene>
    <name evidence="2" type="ORF">TM35_000281440</name>
</gene>
<dbReference type="VEuPathDB" id="TriTrypDB:TM35_000281440"/>
<dbReference type="Proteomes" id="UP000192257">
    <property type="component" value="Unassembled WGS sequence"/>
</dbReference>
<reference evidence="2 3" key="1">
    <citation type="submission" date="2017-03" db="EMBL/GenBank/DDBJ databases">
        <title>An alternative strategy for trypanosome survival in the mammalian bloodstream revealed through genome and transcriptome analysis of the ubiquitous bovine parasite Trypanosoma (Megatrypanum) theileri.</title>
        <authorList>
            <person name="Kelly S."/>
            <person name="Ivens A."/>
            <person name="Mott A."/>
            <person name="O'Neill E."/>
            <person name="Emms D."/>
            <person name="Macleod O."/>
            <person name="Voorheis P."/>
            <person name="Matthews J."/>
            <person name="Matthews K."/>
            <person name="Carrington M."/>
        </authorList>
    </citation>
    <scope>NUCLEOTIDE SEQUENCE [LARGE SCALE GENOMIC DNA]</scope>
    <source>
        <strain evidence="2">Edinburgh</strain>
    </source>
</reference>
<name>A0A1X0NPH8_9TRYP</name>
<dbReference type="OrthoDB" id="278413at2759"/>
<evidence type="ECO:0000259" key="1">
    <source>
        <dbReference type="PROSITE" id="PS51269"/>
    </source>
</evidence>
<comment type="caution">
    <text evidence="2">The sequence shown here is derived from an EMBL/GenBank/DDBJ whole genome shotgun (WGS) entry which is preliminary data.</text>
</comment>
<protein>
    <recommendedName>
        <fullName evidence="1">COMM domain-containing protein</fullName>
    </recommendedName>
</protein>
<dbReference type="InterPro" id="IPR017920">
    <property type="entry name" value="COMM"/>
</dbReference>
<sequence length="117" mass="13222">MSLTTPLASIPRQRIVDVDWTLDVLIASGELPRVGVPIICLSITVSNDESNNSDSNSNSDNNNNNNTVLQYRLTVHEFHQWRFTMAKVVRDLLYLEKKDALARHIRATEILEKSSVS</sequence>
<organism evidence="2 3">
    <name type="scientific">Trypanosoma theileri</name>
    <dbReference type="NCBI Taxonomy" id="67003"/>
    <lineage>
        <taxon>Eukaryota</taxon>
        <taxon>Discoba</taxon>
        <taxon>Euglenozoa</taxon>
        <taxon>Kinetoplastea</taxon>
        <taxon>Metakinetoplastina</taxon>
        <taxon>Trypanosomatida</taxon>
        <taxon>Trypanosomatidae</taxon>
        <taxon>Trypanosoma</taxon>
    </lineage>
</organism>